<dbReference type="Proteomes" id="UP001339167">
    <property type="component" value="Unassembled WGS sequence"/>
</dbReference>
<accession>A0ABU7JJU2</accession>
<feature type="region of interest" description="Disordered" evidence="1">
    <location>
        <begin position="316"/>
        <end position="343"/>
    </location>
</feature>
<dbReference type="RefSeq" id="WP_330089071.1">
    <property type="nucleotide sequence ID" value="NZ_JAUGZK010000016.1"/>
</dbReference>
<comment type="caution">
    <text evidence="4">The sequence shown here is derived from an EMBL/GenBank/DDBJ whole genome shotgun (WGS) entry which is preliminary data.</text>
</comment>
<keyword evidence="2" id="KW-0472">Membrane</keyword>
<keyword evidence="5" id="KW-1185">Reference proteome</keyword>
<gene>
    <name evidence="4" type="ORF">QWF21_16095</name>
</gene>
<keyword evidence="2" id="KW-0812">Transmembrane</keyword>
<proteinExistence type="predicted"/>
<organism evidence="4 5">
    <name type="scientific">Alkalimonas mucilaginosa</name>
    <dbReference type="NCBI Taxonomy" id="3057676"/>
    <lineage>
        <taxon>Bacteria</taxon>
        <taxon>Pseudomonadati</taxon>
        <taxon>Pseudomonadota</taxon>
        <taxon>Gammaproteobacteria</taxon>
        <taxon>Alkalimonas</taxon>
    </lineage>
</organism>
<evidence type="ECO:0000313" key="4">
    <source>
        <dbReference type="EMBL" id="MEE2025760.1"/>
    </source>
</evidence>
<dbReference type="InterPro" id="IPR028087">
    <property type="entry name" value="Tad_N"/>
</dbReference>
<evidence type="ECO:0000313" key="5">
    <source>
        <dbReference type="Proteomes" id="UP001339167"/>
    </source>
</evidence>
<dbReference type="EMBL" id="JAUGZK010000016">
    <property type="protein sequence ID" value="MEE2025760.1"/>
    <property type="molecule type" value="Genomic_DNA"/>
</dbReference>
<dbReference type="Pfam" id="PF13400">
    <property type="entry name" value="Tad"/>
    <property type="match status" value="1"/>
</dbReference>
<keyword evidence="2" id="KW-1133">Transmembrane helix</keyword>
<name>A0ABU7JJU2_9GAMM</name>
<feature type="transmembrane region" description="Helical" evidence="2">
    <location>
        <begin position="7"/>
        <end position="27"/>
    </location>
</feature>
<evidence type="ECO:0000256" key="2">
    <source>
        <dbReference type="SAM" id="Phobius"/>
    </source>
</evidence>
<reference evidence="4 5" key="1">
    <citation type="submission" date="2023-06" db="EMBL/GenBank/DDBJ databases">
        <title>Alkalimonas sp., MEB004 an alkaliphilic bacterium isolated from Lonar Lake, India.</title>
        <authorList>
            <person name="Joshi A."/>
            <person name="Thite S."/>
        </authorList>
    </citation>
    <scope>NUCLEOTIDE SEQUENCE [LARGE SCALE GENOMIC DNA]</scope>
    <source>
        <strain evidence="4 5">MEB004</strain>
    </source>
</reference>
<protein>
    <submittedName>
        <fullName evidence="4">Tad domain-containing protein</fullName>
    </submittedName>
</protein>
<sequence length="462" mass="51774">MKYQRGQALALGLVFMTLVLMVVLFSFNASQLNLNSNKLQHTADNAAYSMAVLAARDLNYKAYTNRAMVANQISVAQTVGLSSYLEMHTVFLQNASAALGWLPGVGQVIASMSQVMSGVNQVAQPLLEHVLLPAESIALEALSGSQQLLHMAGLVQSFSLPASVITDNDVDARLDFAQNAMFINKFQEHWLVMQDTFDRTQPEQQYSEHVNVIMSSRDQFSSARNQRWPVPFSLPADLPVLRVNTHQRGGSDLFLNNNQEESWTSMDTVSTHVERLGLSCSWRRGCRLRWRRTEVPVGWGGTVSDNRAQLRHINSNSMWGGSRSRNPRASHLAASSQKSMSGTPGYNGIRKFYDFSDRQQIGINETANITVVVSKPTQHIRTSRQSEWGNDRIDPAINEQFFGNRMTTIASANVHYSRPRDLWPRGGNQHEFGNMYNPYWQPKLNETTNQARIQIRGLTGAL</sequence>
<evidence type="ECO:0000256" key="1">
    <source>
        <dbReference type="SAM" id="MobiDB-lite"/>
    </source>
</evidence>
<feature type="domain" description="Putative Flp pilus-assembly TadG-like N-terminal" evidence="3">
    <location>
        <begin position="6"/>
        <end position="49"/>
    </location>
</feature>
<feature type="compositionally biased region" description="Polar residues" evidence="1">
    <location>
        <begin position="333"/>
        <end position="343"/>
    </location>
</feature>
<evidence type="ECO:0000259" key="3">
    <source>
        <dbReference type="Pfam" id="PF13400"/>
    </source>
</evidence>